<dbReference type="SUPFAM" id="SSF55120">
    <property type="entry name" value="Pseudouridine synthase"/>
    <property type="match status" value="1"/>
</dbReference>
<dbReference type="InterPro" id="IPR014780">
    <property type="entry name" value="tRNA_psdUridine_synth_TruB"/>
</dbReference>
<evidence type="ECO:0000256" key="3">
    <source>
        <dbReference type="ARBA" id="ARBA00022694"/>
    </source>
</evidence>
<dbReference type="GO" id="GO:0031119">
    <property type="term" value="P:tRNA pseudouridine synthesis"/>
    <property type="evidence" value="ECO:0007669"/>
    <property type="project" value="UniProtKB-UniRule"/>
</dbReference>
<dbReference type="NCBIfam" id="TIGR00431">
    <property type="entry name" value="TruB"/>
    <property type="match status" value="1"/>
</dbReference>
<dbReference type="InterPro" id="IPR002501">
    <property type="entry name" value="PsdUridine_synth_N"/>
</dbReference>
<comment type="similarity">
    <text evidence="2 5">Belongs to the pseudouridine synthase TruB family. Type 1 subfamily.</text>
</comment>
<evidence type="ECO:0000259" key="7">
    <source>
        <dbReference type="Pfam" id="PF16198"/>
    </source>
</evidence>
<name>A0A5C1AMJ8_9BACT</name>
<feature type="active site" description="Nucleophile" evidence="5">
    <location>
        <position position="39"/>
    </location>
</feature>
<dbReference type="InterPro" id="IPR020103">
    <property type="entry name" value="PsdUridine_synth_cat_dom_sf"/>
</dbReference>
<evidence type="ECO:0000256" key="4">
    <source>
        <dbReference type="ARBA" id="ARBA00023235"/>
    </source>
</evidence>
<feature type="domain" description="tRNA pseudouridylate synthase B C-terminal" evidence="7">
    <location>
        <begin position="173"/>
        <end position="205"/>
    </location>
</feature>
<dbReference type="EC" id="5.4.99.25" evidence="5"/>
<evidence type="ECO:0000256" key="1">
    <source>
        <dbReference type="ARBA" id="ARBA00000385"/>
    </source>
</evidence>
<evidence type="ECO:0000259" key="6">
    <source>
        <dbReference type="Pfam" id="PF01509"/>
    </source>
</evidence>
<dbReference type="GO" id="GO:0160148">
    <property type="term" value="F:tRNA pseudouridine(55) synthase activity"/>
    <property type="evidence" value="ECO:0007669"/>
    <property type="project" value="UniProtKB-EC"/>
</dbReference>
<dbReference type="Pfam" id="PF16198">
    <property type="entry name" value="TruB_C_2"/>
    <property type="match status" value="1"/>
</dbReference>
<evidence type="ECO:0000313" key="8">
    <source>
        <dbReference type="EMBL" id="QEL18128.1"/>
    </source>
</evidence>
<keyword evidence="9" id="KW-1185">Reference proteome</keyword>
<dbReference type="EMBL" id="CP042425">
    <property type="protein sequence ID" value="QEL18128.1"/>
    <property type="molecule type" value="Genomic_DNA"/>
</dbReference>
<evidence type="ECO:0000256" key="5">
    <source>
        <dbReference type="HAMAP-Rule" id="MF_01080"/>
    </source>
</evidence>
<proteinExistence type="inferred from homology"/>
<dbReference type="HAMAP" id="MF_01080">
    <property type="entry name" value="TruB_bact"/>
    <property type="match status" value="1"/>
</dbReference>
<dbReference type="GO" id="GO:0003723">
    <property type="term" value="F:RNA binding"/>
    <property type="evidence" value="ECO:0007669"/>
    <property type="project" value="InterPro"/>
</dbReference>
<dbReference type="Pfam" id="PF01509">
    <property type="entry name" value="TruB_N"/>
    <property type="match status" value="1"/>
</dbReference>
<dbReference type="CDD" id="cd02573">
    <property type="entry name" value="PseudoU_synth_EcTruB"/>
    <property type="match status" value="1"/>
</dbReference>
<dbReference type="PANTHER" id="PTHR13767:SF2">
    <property type="entry name" value="PSEUDOURIDYLATE SYNTHASE TRUB1"/>
    <property type="match status" value="1"/>
</dbReference>
<organism evidence="8 9">
    <name type="scientific">Limnoglobus roseus</name>
    <dbReference type="NCBI Taxonomy" id="2598579"/>
    <lineage>
        <taxon>Bacteria</taxon>
        <taxon>Pseudomonadati</taxon>
        <taxon>Planctomycetota</taxon>
        <taxon>Planctomycetia</taxon>
        <taxon>Gemmatales</taxon>
        <taxon>Gemmataceae</taxon>
        <taxon>Limnoglobus</taxon>
    </lineage>
</organism>
<dbReference type="Gene3D" id="3.30.2350.10">
    <property type="entry name" value="Pseudouridine synthase"/>
    <property type="match status" value="1"/>
</dbReference>
<dbReference type="KEGG" id="lrs:PX52LOC_05142"/>
<gene>
    <name evidence="5 8" type="primary">truB</name>
    <name evidence="8" type="ORF">PX52LOC_05142</name>
</gene>
<keyword evidence="3 5" id="KW-0819">tRNA processing</keyword>
<dbReference type="InterPro" id="IPR032819">
    <property type="entry name" value="TruB_C"/>
</dbReference>
<dbReference type="Proteomes" id="UP000324974">
    <property type="component" value="Chromosome"/>
</dbReference>
<evidence type="ECO:0000313" key="9">
    <source>
        <dbReference type="Proteomes" id="UP000324974"/>
    </source>
</evidence>
<accession>A0A5C1AMJ8</accession>
<feature type="domain" description="Pseudouridine synthase II N-terminal" evidence="6">
    <location>
        <begin position="29"/>
        <end position="172"/>
    </location>
</feature>
<comment type="function">
    <text evidence="5">Responsible for synthesis of pseudouridine from uracil-55 in the psi GC loop of transfer RNAs.</text>
</comment>
<comment type="catalytic activity">
    <reaction evidence="1 5">
        <text>uridine(55) in tRNA = pseudouridine(55) in tRNA</text>
        <dbReference type="Rhea" id="RHEA:42532"/>
        <dbReference type="Rhea" id="RHEA-COMP:10101"/>
        <dbReference type="Rhea" id="RHEA-COMP:10102"/>
        <dbReference type="ChEBI" id="CHEBI:65314"/>
        <dbReference type="ChEBI" id="CHEBI:65315"/>
        <dbReference type="EC" id="5.4.99.25"/>
    </reaction>
</comment>
<sequence length="226" mass="24420">MNGFLVIDKPAGMTSRSVVNRAQQWFARGTKIGHAGTLDPLATGVLVLCVGAATKLVERVQAMGKTYRTRVLLGFTSTTDDADGTLTPSPAGEVPTEAQIRDLLTRFVGEIQQVPPAVSALKIDGQRAYDLARRGAEVKMVARPVRVDAVHLLGYEWPHLDLEIDCGKGTYIRSIARDVGEALKCGGLVQTLQRTRTGVFRVENALPLDVNFQKAQSALLPLSVID</sequence>
<evidence type="ECO:0000256" key="2">
    <source>
        <dbReference type="ARBA" id="ARBA00005642"/>
    </source>
</evidence>
<protein>
    <recommendedName>
        <fullName evidence="5">tRNA pseudouridine synthase B</fullName>
        <ecNumber evidence="5">5.4.99.25</ecNumber>
    </recommendedName>
    <alternativeName>
        <fullName evidence="5">tRNA pseudouridine(55) synthase</fullName>
        <shortName evidence="5">Psi55 synthase</shortName>
    </alternativeName>
    <alternativeName>
        <fullName evidence="5">tRNA pseudouridylate synthase</fullName>
    </alternativeName>
    <alternativeName>
        <fullName evidence="5">tRNA-uridine isomerase</fullName>
    </alternativeName>
</protein>
<dbReference type="PANTHER" id="PTHR13767">
    <property type="entry name" value="TRNA-PSEUDOURIDINE SYNTHASE"/>
    <property type="match status" value="1"/>
</dbReference>
<reference evidence="9" key="1">
    <citation type="submission" date="2019-08" db="EMBL/GenBank/DDBJ databases">
        <title>Limnoglobus roseus gen. nov., sp. nov., a novel freshwater planctomycete with a giant genome from the family Gemmataceae.</title>
        <authorList>
            <person name="Kulichevskaya I.S."/>
            <person name="Naumoff D.G."/>
            <person name="Miroshnikov K."/>
            <person name="Ivanova A."/>
            <person name="Philippov D.A."/>
            <person name="Hakobyan A."/>
            <person name="Rijpstra I.C."/>
            <person name="Sinninghe Damste J.S."/>
            <person name="Liesack W."/>
            <person name="Dedysh S.N."/>
        </authorList>
    </citation>
    <scope>NUCLEOTIDE SEQUENCE [LARGE SCALE GENOMIC DNA]</scope>
    <source>
        <strain evidence="9">PX52</strain>
    </source>
</reference>
<dbReference type="GO" id="GO:1990481">
    <property type="term" value="P:mRNA pseudouridine synthesis"/>
    <property type="evidence" value="ECO:0007669"/>
    <property type="project" value="TreeGrafter"/>
</dbReference>
<dbReference type="RefSeq" id="WP_149112661.1">
    <property type="nucleotide sequence ID" value="NZ_CP042425.1"/>
</dbReference>
<keyword evidence="4 5" id="KW-0413">Isomerase</keyword>
<dbReference type="AlphaFoldDB" id="A0A5C1AMJ8"/>
<dbReference type="OrthoDB" id="9802309at2"/>